<comment type="caution">
    <text evidence="2">The sequence shown here is derived from an EMBL/GenBank/DDBJ whole genome shotgun (WGS) entry which is preliminary data.</text>
</comment>
<dbReference type="Proteomes" id="UP000287547">
    <property type="component" value="Unassembled WGS sequence"/>
</dbReference>
<keyword evidence="1" id="KW-0472">Membrane</keyword>
<evidence type="ECO:0000256" key="1">
    <source>
        <dbReference type="SAM" id="Phobius"/>
    </source>
</evidence>
<reference evidence="2 3" key="1">
    <citation type="submission" date="2018-05" db="EMBL/GenBank/DDBJ databases">
        <title>Evolution of GPA BGCs.</title>
        <authorList>
            <person name="Waglechner N."/>
            <person name="Wright G.D."/>
        </authorList>
    </citation>
    <scope>NUCLEOTIDE SEQUENCE [LARGE SCALE GENOMIC DNA]</scope>
    <source>
        <strain evidence="2 3">A82846</strain>
    </source>
</reference>
<gene>
    <name evidence="2" type="ORF">DMH04_26880</name>
</gene>
<sequence>MDEPRRQRDDVGSSDTPRRSLGVVAVRVVAGVVSVAAGGLWLIVVIKVLQSRFATDIVFDPHGYIRFFGTVLAIPTGLVCAFVLPFAFPRRARARAFAIVIPAFIAASVLLIVALVTA</sequence>
<feature type="transmembrane region" description="Helical" evidence="1">
    <location>
        <begin position="21"/>
        <end position="44"/>
    </location>
</feature>
<keyword evidence="1" id="KW-1133">Transmembrane helix</keyword>
<evidence type="ECO:0000313" key="2">
    <source>
        <dbReference type="EMBL" id="RSM81970.1"/>
    </source>
</evidence>
<dbReference type="OrthoDB" id="4571921at2"/>
<feature type="transmembrane region" description="Helical" evidence="1">
    <location>
        <begin position="96"/>
        <end position="116"/>
    </location>
</feature>
<keyword evidence="1" id="KW-0812">Transmembrane</keyword>
<feature type="transmembrane region" description="Helical" evidence="1">
    <location>
        <begin position="64"/>
        <end position="84"/>
    </location>
</feature>
<accession>A0A428Z575</accession>
<dbReference type="RefSeq" id="WP_051795749.1">
    <property type="nucleotide sequence ID" value="NZ_QHKI01000024.1"/>
</dbReference>
<evidence type="ECO:0000313" key="3">
    <source>
        <dbReference type="Proteomes" id="UP000287547"/>
    </source>
</evidence>
<dbReference type="AlphaFoldDB" id="A0A428Z575"/>
<protein>
    <submittedName>
        <fullName evidence="2">Uncharacterized protein</fullName>
    </submittedName>
</protein>
<dbReference type="EMBL" id="QHKI01000024">
    <property type="protein sequence ID" value="RSM81970.1"/>
    <property type="molecule type" value="Genomic_DNA"/>
</dbReference>
<proteinExistence type="predicted"/>
<organism evidence="2 3">
    <name type="scientific">Kibdelosporangium aridum</name>
    <dbReference type="NCBI Taxonomy" id="2030"/>
    <lineage>
        <taxon>Bacteria</taxon>
        <taxon>Bacillati</taxon>
        <taxon>Actinomycetota</taxon>
        <taxon>Actinomycetes</taxon>
        <taxon>Pseudonocardiales</taxon>
        <taxon>Pseudonocardiaceae</taxon>
        <taxon>Kibdelosporangium</taxon>
    </lineage>
</organism>
<name>A0A428Z575_KIBAR</name>